<organism evidence="1 2">
    <name type="scientific">Aliarcobacter cibarius</name>
    <dbReference type="NCBI Taxonomy" id="255507"/>
    <lineage>
        <taxon>Bacteria</taxon>
        <taxon>Pseudomonadati</taxon>
        <taxon>Campylobacterota</taxon>
        <taxon>Epsilonproteobacteria</taxon>
        <taxon>Campylobacterales</taxon>
        <taxon>Arcobacteraceae</taxon>
        <taxon>Aliarcobacter</taxon>
    </lineage>
</organism>
<protein>
    <submittedName>
        <fullName evidence="1">Uncharacterized protein</fullName>
    </submittedName>
</protein>
<evidence type="ECO:0000313" key="2">
    <source>
        <dbReference type="Proteomes" id="UP000509513"/>
    </source>
</evidence>
<reference evidence="1 2" key="1">
    <citation type="submission" date="2020-05" db="EMBL/GenBank/DDBJ databases">
        <title>Complete genome sequencing of Campylobacter and Arcobacter type strains.</title>
        <authorList>
            <person name="Miller W.G."/>
            <person name="Yee E."/>
        </authorList>
    </citation>
    <scope>NUCLEOTIDE SEQUENCE [LARGE SCALE GENOMIC DNA]</scope>
    <source>
        <strain evidence="1 2">LMG 21996</strain>
    </source>
</reference>
<dbReference type="EMBL" id="CP054051">
    <property type="protein sequence ID" value="QKJ27038.1"/>
    <property type="molecule type" value="Genomic_DNA"/>
</dbReference>
<accession>A0A7L5JPX9</accession>
<dbReference type="KEGG" id="acib:ACBT_1127"/>
<dbReference type="AlphaFoldDB" id="A0A7L5JPX9"/>
<evidence type="ECO:0000313" key="1">
    <source>
        <dbReference type="EMBL" id="QKJ27038.1"/>
    </source>
</evidence>
<proteinExistence type="predicted"/>
<name>A0A7L5JPX9_9BACT</name>
<sequence length="347" mass="38422">MKKAFIDQVFLGLFLFVTLMGIGATISDNMEARDKYYNLKKITDNAVLTLAKYYVNVEENSLAAENVHQDMLSETPLGNEVKGKIVYKWDFTSKPNSVTATISNYKQETFWFKFFGLASFDLNAESKATITSVDTNKPTSTYSGGIAPFAVNDQAFKIGNTFDITYNLSANLKYSDKNSFYPVVTNCDCDCSFILSSKFDFSTLGYDTKSCNSTSAGCTTHGESEFGNYSKLIDDVYYSNHSINFENGTSDTPICLLGTYLGNTTSTWGTQINHLSSGLYELIGTTGEKLPIEMDIITLDSNAKANGIVRVKVTGYDFVTVSNPDNRYITLNTVIVPAKTKQIELVY</sequence>
<dbReference type="Proteomes" id="UP000509513">
    <property type="component" value="Chromosome"/>
</dbReference>
<gene>
    <name evidence="1" type="ORF">ACBT_1127</name>
</gene>
<dbReference type="RefSeq" id="WP_024776049.1">
    <property type="nucleotide sequence ID" value="NZ_CP054051.1"/>
</dbReference>